<organism evidence="1 2">
    <name type="scientific">Trema orientale</name>
    <name type="common">Charcoal tree</name>
    <name type="synonym">Celtis orientalis</name>
    <dbReference type="NCBI Taxonomy" id="63057"/>
    <lineage>
        <taxon>Eukaryota</taxon>
        <taxon>Viridiplantae</taxon>
        <taxon>Streptophyta</taxon>
        <taxon>Embryophyta</taxon>
        <taxon>Tracheophyta</taxon>
        <taxon>Spermatophyta</taxon>
        <taxon>Magnoliopsida</taxon>
        <taxon>eudicotyledons</taxon>
        <taxon>Gunneridae</taxon>
        <taxon>Pentapetalae</taxon>
        <taxon>rosids</taxon>
        <taxon>fabids</taxon>
        <taxon>Rosales</taxon>
        <taxon>Cannabaceae</taxon>
        <taxon>Trema</taxon>
    </lineage>
</organism>
<name>A0A2P5FHD8_TREOI</name>
<sequence>MHACLQKYCLWSGQKVNPSKSSIYFSKNTPRVKAISINAILGFQRIKETARHLGLPLFMGRNKTDNWQHILDSIQKRVTGWKSRVLSKAGRLTLIATIGQAIPAYGMSTNKLPQKVCKAIDGHLRKFWWGTTEAGNPRIHLRAWDCICKPKSVGGLGLRRTNDYNRAFLAKWGWLLISGSTALWAQVLRSKYVKIGTFMDSTAKASDSPLWKAMVGVKDLIMKGACILVGSGSTTNIWRDPWVPKHSSYRPTPICEPGPGFAWVSDFIKPGQRWNLPKLRLAFHEEDVRRILHIPLSATRQEDI</sequence>
<dbReference type="AlphaFoldDB" id="A0A2P5FHD8"/>
<evidence type="ECO:0000313" key="1">
    <source>
        <dbReference type="EMBL" id="PON97172.1"/>
    </source>
</evidence>
<dbReference type="STRING" id="63057.A0A2P5FHD8"/>
<comment type="caution">
    <text evidence="1">The sequence shown here is derived from an EMBL/GenBank/DDBJ whole genome shotgun (WGS) entry which is preliminary data.</text>
</comment>
<protein>
    <submittedName>
        <fullName evidence="1">Uncharacterized protein</fullName>
    </submittedName>
</protein>
<dbReference type="PANTHER" id="PTHR33116">
    <property type="entry name" value="REVERSE TRANSCRIPTASE ZINC-BINDING DOMAIN-CONTAINING PROTEIN-RELATED-RELATED"/>
    <property type="match status" value="1"/>
</dbReference>
<reference evidence="2" key="1">
    <citation type="submission" date="2016-06" db="EMBL/GenBank/DDBJ databases">
        <title>Parallel loss of symbiosis genes in relatives of nitrogen-fixing non-legume Parasponia.</title>
        <authorList>
            <person name="Van Velzen R."/>
            <person name="Holmer R."/>
            <person name="Bu F."/>
            <person name="Rutten L."/>
            <person name="Van Zeijl A."/>
            <person name="Liu W."/>
            <person name="Santuari L."/>
            <person name="Cao Q."/>
            <person name="Sharma T."/>
            <person name="Shen D."/>
            <person name="Roswanjaya Y."/>
            <person name="Wardhani T."/>
            <person name="Kalhor M.S."/>
            <person name="Jansen J."/>
            <person name="Van den Hoogen J."/>
            <person name="Gungor B."/>
            <person name="Hartog M."/>
            <person name="Hontelez J."/>
            <person name="Verver J."/>
            <person name="Yang W.-C."/>
            <person name="Schijlen E."/>
            <person name="Repin R."/>
            <person name="Schilthuizen M."/>
            <person name="Schranz E."/>
            <person name="Heidstra R."/>
            <person name="Miyata K."/>
            <person name="Fedorova E."/>
            <person name="Kohlen W."/>
            <person name="Bisseling T."/>
            <person name="Smit S."/>
            <person name="Geurts R."/>
        </authorList>
    </citation>
    <scope>NUCLEOTIDE SEQUENCE [LARGE SCALE GENOMIC DNA]</scope>
    <source>
        <strain evidence="2">cv. RG33-2</strain>
    </source>
</reference>
<dbReference type="PANTHER" id="PTHR33116:SF86">
    <property type="entry name" value="REVERSE TRANSCRIPTASE DOMAIN-CONTAINING PROTEIN"/>
    <property type="match status" value="1"/>
</dbReference>
<dbReference type="EMBL" id="JXTC01000033">
    <property type="protein sequence ID" value="PON97172.1"/>
    <property type="molecule type" value="Genomic_DNA"/>
</dbReference>
<keyword evidence="2" id="KW-1185">Reference proteome</keyword>
<gene>
    <name evidence="1" type="ORF">TorRG33x02_069280</name>
</gene>
<evidence type="ECO:0000313" key="2">
    <source>
        <dbReference type="Proteomes" id="UP000237000"/>
    </source>
</evidence>
<accession>A0A2P5FHD8</accession>
<dbReference type="Proteomes" id="UP000237000">
    <property type="component" value="Unassembled WGS sequence"/>
</dbReference>
<dbReference type="OrthoDB" id="1748554at2759"/>
<proteinExistence type="predicted"/>
<dbReference type="InParanoid" id="A0A2P5FHD8"/>